<dbReference type="Pfam" id="PF14417">
    <property type="entry name" value="MEDS"/>
    <property type="match status" value="1"/>
</dbReference>
<organism evidence="2 3">
    <name type="scientific">Pseudonocardia acidicola</name>
    <dbReference type="NCBI Taxonomy" id="2724939"/>
    <lineage>
        <taxon>Bacteria</taxon>
        <taxon>Bacillati</taxon>
        <taxon>Actinomycetota</taxon>
        <taxon>Actinomycetes</taxon>
        <taxon>Pseudonocardiales</taxon>
        <taxon>Pseudonocardiaceae</taxon>
        <taxon>Pseudonocardia</taxon>
    </lineage>
</organism>
<evidence type="ECO:0000313" key="2">
    <source>
        <dbReference type="EMBL" id="NMH96196.1"/>
    </source>
</evidence>
<dbReference type="EMBL" id="JAAXLA010000003">
    <property type="protein sequence ID" value="NMH96196.1"/>
    <property type="molecule type" value="Genomic_DNA"/>
</dbReference>
<feature type="domain" description="MEDS" evidence="1">
    <location>
        <begin position="27"/>
        <end position="183"/>
    </location>
</feature>
<keyword evidence="3" id="KW-1185">Reference proteome</keyword>
<evidence type="ECO:0000313" key="3">
    <source>
        <dbReference type="Proteomes" id="UP000820669"/>
    </source>
</evidence>
<dbReference type="RefSeq" id="WP_169379566.1">
    <property type="nucleotide sequence ID" value="NZ_JAAXLA010000003.1"/>
</dbReference>
<proteinExistence type="predicted"/>
<accession>A0ABX1S746</accession>
<gene>
    <name evidence="2" type="ORF">HF526_02490</name>
</gene>
<sequence>MSSRNGAEADSATWDPRFGGAPLSVHDHVCAFFRGDDERDRLLLPFLTDGLRAGETCLCLTAEGQSAQLVQRVADSGTDVGRLAAVEPSETHLLSGSFQSDRMLELLDAWSVRVFAGDDDRRARIAGDMTWIRPLIRPSFLAELLRYEAEVTTWLAGHSLIAVCLYEMGSLGGDALMALTKCHSKVWLDGQVIGNPYRYAPEPMPQRGRAARER</sequence>
<dbReference type="Proteomes" id="UP000820669">
    <property type="component" value="Unassembled WGS sequence"/>
</dbReference>
<reference evidence="2 3" key="1">
    <citation type="submission" date="2020-04" db="EMBL/GenBank/DDBJ databases">
        <authorList>
            <person name="Klaysubun C."/>
            <person name="Duangmal K."/>
            <person name="Lipun K."/>
        </authorList>
    </citation>
    <scope>NUCLEOTIDE SEQUENCE [LARGE SCALE GENOMIC DNA]</scope>
    <source>
        <strain evidence="2 3">K10HN5</strain>
    </source>
</reference>
<comment type="caution">
    <text evidence="2">The sequence shown here is derived from an EMBL/GenBank/DDBJ whole genome shotgun (WGS) entry which is preliminary data.</text>
</comment>
<name>A0ABX1S746_9PSEU</name>
<dbReference type="InterPro" id="IPR025847">
    <property type="entry name" value="MEDS_domain"/>
</dbReference>
<evidence type="ECO:0000259" key="1">
    <source>
        <dbReference type="Pfam" id="PF14417"/>
    </source>
</evidence>
<protein>
    <recommendedName>
        <fullName evidence="1">MEDS domain-containing protein</fullName>
    </recommendedName>
</protein>